<reference evidence="1" key="2">
    <citation type="journal article" date="2022" name="New Phytol.">
        <title>Evolutionary transition to the ectomycorrhizal habit in the genomes of a hyperdiverse lineage of mushroom-forming fungi.</title>
        <authorList>
            <person name="Looney B."/>
            <person name="Miyauchi S."/>
            <person name="Morin E."/>
            <person name="Drula E."/>
            <person name="Courty P.E."/>
            <person name="Kohler A."/>
            <person name="Kuo A."/>
            <person name="LaButti K."/>
            <person name="Pangilinan J."/>
            <person name="Lipzen A."/>
            <person name="Riley R."/>
            <person name="Andreopoulos W."/>
            <person name="He G."/>
            <person name="Johnson J."/>
            <person name="Nolan M."/>
            <person name="Tritt A."/>
            <person name="Barry K.W."/>
            <person name="Grigoriev I.V."/>
            <person name="Nagy L.G."/>
            <person name="Hibbett D."/>
            <person name="Henrissat B."/>
            <person name="Matheny P.B."/>
            <person name="Labbe J."/>
            <person name="Martin F.M."/>
        </authorList>
    </citation>
    <scope>NUCLEOTIDE SEQUENCE</scope>
    <source>
        <strain evidence="1">FP105234-sp</strain>
    </source>
</reference>
<keyword evidence="2" id="KW-1185">Reference proteome</keyword>
<proteinExistence type="predicted"/>
<reference evidence="1" key="1">
    <citation type="submission" date="2021-02" db="EMBL/GenBank/DDBJ databases">
        <authorList>
            <consortium name="DOE Joint Genome Institute"/>
            <person name="Ahrendt S."/>
            <person name="Looney B.P."/>
            <person name="Miyauchi S."/>
            <person name="Morin E."/>
            <person name="Drula E."/>
            <person name="Courty P.E."/>
            <person name="Chicoki N."/>
            <person name="Fauchery L."/>
            <person name="Kohler A."/>
            <person name="Kuo A."/>
            <person name="Labutti K."/>
            <person name="Pangilinan J."/>
            <person name="Lipzen A."/>
            <person name="Riley R."/>
            <person name="Andreopoulos W."/>
            <person name="He G."/>
            <person name="Johnson J."/>
            <person name="Barry K.W."/>
            <person name="Grigoriev I.V."/>
            <person name="Nagy L."/>
            <person name="Hibbett D."/>
            <person name="Henrissat B."/>
            <person name="Matheny P.B."/>
            <person name="Labbe J."/>
            <person name="Martin F."/>
        </authorList>
    </citation>
    <scope>NUCLEOTIDE SEQUENCE</scope>
    <source>
        <strain evidence="1">FP105234-sp</strain>
    </source>
</reference>
<protein>
    <submittedName>
        <fullName evidence="1">Uncharacterized protein</fullName>
    </submittedName>
</protein>
<gene>
    <name evidence="1" type="ORF">FA95DRAFT_1553678</name>
</gene>
<accession>A0ACB8S838</accession>
<comment type="caution">
    <text evidence="1">The sequence shown here is derived from an EMBL/GenBank/DDBJ whole genome shotgun (WGS) entry which is preliminary data.</text>
</comment>
<dbReference type="Proteomes" id="UP000814033">
    <property type="component" value="Unassembled WGS sequence"/>
</dbReference>
<organism evidence="1 2">
    <name type="scientific">Auriscalpium vulgare</name>
    <dbReference type="NCBI Taxonomy" id="40419"/>
    <lineage>
        <taxon>Eukaryota</taxon>
        <taxon>Fungi</taxon>
        <taxon>Dikarya</taxon>
        <taxon>Basidiomycota</taxon>
        <taxon>Agaricomycotina</taxon>
        <taxon>Agaricomycetes</taxon>
        <taxon>Russulales</taxon>
        <taxon>Auriscalpiaceae</taxon>
        <taxon>Auriscalpium</taxon>
    </lineage>
</organism>
<name>A0ACB8S838_9AGAM</name>
<dbReference type="EMBL" id="MU275846">
    <property type="protein sequence ID" value="KAI0052338.1"/>
    <property type="molecule type" value="Genomic_DNA"/>
</dbReference>
<evidence type="ECO:0000313" key="2">
    <source>
        <dbReference type="Proteomes" id="UP000814033"/>
    </source>
</evidence>
<sequence length="654" mass="69406">MAFREPAQPSPPRSPIRMPPASSAHPTALPPPLPGYIPHQNGAPAPPLPTPSAFRAPAHKHAHHLHSIPPREKSTRTLIIDHLLWAHARTRFAQARAELAMTDRTGGPSSSTYTKRERPETWDEDEEVVSEGEDADADALGARAGGPGHPHDEEEVERAARQDLPLARTLRLRAEGLEKVVTSMLDQPPQDHPFPSDEPIIAPAPTSPVRSAHPHTLPNGVRLRLALATVINDLFARQAPIPRHLQQRQSRSSSSTSGTVSDVPTPDPFGASSSSAGLASSLPPSLLALATVSNAGPSYAAYTSPSPQFTYQYPPPQPPPPAPHIPTVTTRTRDLFFAGADPTTANSPPSLRCPRHLHQGCEICVPAKGPAPSRPRVSIAKSPRIPAGVKQGNGLTGFKEGSGVGSGLARPGPSGSVLRRQVSASEEAGAGVSETSNSDAGTEREAEKRMNGNGNTRLGELIPRFMRLSALVAMELGREVGNGVGLDDVSEDEEPQPSSPSRRGATNGAPSSVGSTTSGRPLRPESTWYLLLAGLLTRAVLEGYLTAGWTGLTPILMLLGVGSGLGEQEGAVPQSKYERFEPDELPELVEAVQVLFPSLKTPAREGRREREGGEAEYEREMGARLARVRASSCRLDSLAAVTMCNVTIALVIVG</sequence>
<evidence type="ECO:0000313" key="1">
    <source>
        <dbReference type="EMBL" id="KAI0052338.1"/>
    </source>
</evidence>